<name>G0U229_TRYVY</name>
<sequence length="680" mass="74020">MDNGFGLASNCSSCFLQAADVNDRSDKLHRKQHALETLSVASQHATTRSAEFVPADEASESLELTSARQRALPMQKSIGALPLHFEDVEPSFLHRHTTHPVEAAERSGVFTSNFDFRGRQSISLVSNQDFFKQCSNPLTVGGGRENTSDNLSALPSAIRSCYLFAQGRFSLLLERFHLVALISRYFHSWRRYLLRSAGQRTNSQSCGLSEGLANMPTSGKFVPHDFALHTPRASSATHEVSESCPSESQWRLHTVDYPGMATFFPRCMDDASSNGVHPPCSYDHGRATTPVPHDVHPGTSVICNTLNSSACTSDVSDSNLALSSTSMEYVMSATRGCSSCYVEDTCLGGCLQSLTVKMQFYLNTTRVEESAARVSIMSQENARRGELEKHVSSVLDWHFIHALCPKRPTFFSRHMFPRGDMEMKKFSTGDATDERERPHVGKFTGPFEHYPHASQSKWITPSVSSSLSVGHLVAEAEDGDEGQCKPVEIPAVSPRYKETEAILSHDGVITSEAWEVSPNVHFVVSNHTSSVAEGDLQESGVTEPLGETGSNEYNSEVTVHRREASHVPCLTSACVADGTGSVSGNTGAARSGGVDDDTMGEEGVESICGPNSDSGCVLWLALLQLGQLAVADEEHQQRLQVAKQYHNGLKHIINICFKAPRSVTPETDGNTTAQEGRASA</sequence>
<evidence type="ECO:0000313" key="1">
    <source>
        <dbReference type="EMBL" id="CCC50332.1"/>
    </source>
</evidence>
<organism evidence="1">
    <name type="scientific">Trypanosoma vivax (strain Y486)</name>
    <dbReference type="NCBI Taxonomy" id="1055687"/>
    <lineage>
        <taxon>Eukaryota</taxon>
        <taxon>Discoba</taxon>
        <taxon>Euglenozoa</taxon>
        <taxon>Kinetoplastea</taxon>
        <taxon>Metakinetoplastina</taxon>
        <taxon>Trypanosomatida</taxon>
        <taxon>Trypanosomatidae</taxon>
        <taxon>Trypanosoma</taxon>
        <taxon>Duttonella</taxon>
    </lineage>
</organism>
<reference evidence="1" key="1">
    <citation type="journal article" date="2012" name="Proc. Natl. Acad. Sci. U.S.A.">
        <title>Antigenic diversity is generated by distinct evolutionary mechanisms in African trypanosome species.</title>
        <authorList>
            <person name="Jackson A.P."/>
            <person name="Berry A."/>
            <person name="Aslett M."/>
            <person name="Allison H.C."/>
            <person name="Burton P."/>
            <person name="Vavrova-Anderson J."/>
            <person name="Brown R."/>
            <person name="Browne H."/>
            <person name="Corton N."/>
            <person name="Hauser H."/>
            <person name="Gamble J."/>
            <person name="Gilderthorp R."/>
            <person name="Marcello L."/>
            <person name="McQuillan J."/>
            <person name="Otto T.D."/>
            <person name="Quail M.A."/>
            <person name="Sanders M.J."/>
            <person name="van Tonder A."/>
            <person name="Ginger M.L."/>
            <person name="Field M.C."/>
            <person name="Barry J.D."/>
            <person name="Hertz-Fowler C."/>
            <person name="Berriman M."/>
        </authorList>
    </citation>
    <scope>NUCLEOTIDE SEQUENCE</scope>
    <source>
        <strain evidence="1">Y486</strain>
    </source>
</reference>
<gene>
    <name evidence="1" type="ORF">TVY486_0901550</name>
</gene>
<protein>
    <submittedName>
        <fullName evidence="1">Uncharacterized protein</fullName>
    </submittedName>
</protein>
<accession>G0U229</accession>
<proteinExistence type="predicted"/>
<dbReference type="AlphaFoldDB" id="G0U229"/>
<dbReference type="EMBL" id="HE573025">
    <property type="protein sequence ID" value="CCC50332.1"/>
    <property type="molecule type" value="Genomic_DNA"/>
</dbReference>
<dbReference type="VEuPathDB" id="TriTrypDB:TvY486_0901550"/>